<evidence type="ECO:0000313" key="4">
    <source>
        <dbReference type="Proteomes" id="UP000478052"/>
    </source>
</evidence>
<evidence type="ECO:0000259" key="2">
    <source>
        <dbReference type="Pfam" id="PF21789"/>
    </source>
</evidence>
<protein>
    <submittedName>
        <fullName evidence="3">THAP-type domain-containing protein</fullName>
    </submittedName>
</protein>
<proteinExistence type="predicted"/>
<feature type="transmembrane region" description="Helical" evidence="1">
    <location>
        <begin position="9"/>
        <end position="29"/>
    </location>
</feature>
<comment type="caution">
    <text evidence="3">The sequence shown here is derived from an EMBL/GenBank/DDBJ whole genome shotgun (WGS) entry which is preliminary data.</text>
</comment>
<evidence type="ECO:0000313" key="3">
    <source>
        <dbReference type="EMBL" id="KAF0733294.1"/>
    </source>
</evidence>
<dbReference type="EMBL" id="VUJU01008260">
    <property type="protein sequence ID" value="KAF0733294.1"/>
    <property type="molecule type" value="Genomic_DNA"/>
</dbReference>
<keyword evidence="1" id="KW-0472">Membrane</keyword>
<accession>A0A6G0X0D0</accession>
<evidence type="ECO:0000256" key="1">
    <source>
        <dbReference type="SAM" id="Phobius"/>
    </source>
</evidence>
<keyword evidence="1" id="KW-0812">Transmembrane</keyword>
<dbReference type="InterPro" id="IPR048367">
    <property type="entry name" value="TNP-like_RNaseH_C"/>
</dbReference>
<dbReference type="AlphaFoldDB" id="A0A6G0X0D0"/>
<sequence length="172" mass="20269">MEPLHEHDIFFFFVFTHILITIIITVYVLKNSLIWLNDWEINLANYLINRGSVFNKNTTEGFRIKSSIDLINQLHNCGFDYVLISKIIQDCIERFFGIIRQISGSNYHPSIQTFLQLYRMLSVYSVIKPNKSENRTILEDNAPIISLNDFKNIINDQDENLERQTKLINLKK</sequence>
<dbReference type="Proteomes" id="UP000478052">
    <property type="component" value="Unassembled WGS sequence"/>
</dbReference>
<feature type="domain" description="Transposable element P transposase-like RNase H C-terminal" evidence="2">
    <location>
        <begin position="86"/>
        <end position="119"/>
    </location>
</feature>
<gene>
    <name evidence="3" type="ORF">FWK35_00025205</name>
</gene>
<name>A0A6G0X0D0_APHCR</name>
<organism evidence="3 4">
    <name type="scientific">Aphis craccivora</name>
    <name type="common">Cowpea aphid</name>
    <dbReference type="NCBI Taxonomy" id="307492"/>
    <lineage>
        <taxon>Eukaryota</taxon>
        <taxon>Metazoa</taxon>
        <taxon>Ecdysozoa</taxon>
        <taxon>Arthropoda</taxon>
        <taxon>Hexapoda</taxon>
        <taxon>Insecta</taxon>
        <taxon>Pterygota</taxon>
        <taxon>Neoptera</taxon>
        <taxon>Paraneoptera</taxon>
        <taxon>Hemiptera</taxon>
        <taxon>Sternorrhyncha</taxon>
        <taxon>Aphidomorpha</taxon>
        <taxon>Aphidoidea</taxon>
        <taxon>Aphididae</taxon>
        <taxon>Aphidini</taxon>
        <taxon>Aphis</taxon>
        <taxon>Aphis</taxon>
    </lineage>
</organism>
<dbReference type="Pfam" id="PF21789">
    <property type="entry name" value="TNP-like_RNaseH_C"/>
    <property type="match status" value="1"/>
</dbReference>
<reference evidence="3 4" key="1">
    <citation type="submission" date="2019-08" db="EMBL/GenBank/DDBJ databases">
        <title>Whole genome of Aphis craccivora.</title>
        <authorList>
            <person name="Voronova N.V."/>
            <person name="Shulinski R.S."/>
            <person name="Bandarenka Y.V."/>
            <person name="Zhorov D.G."/>
            <person name="Warner D."/>
        </authorList>
    </citation>
    <scope>NUCLEOTIDE SEQUENCE [LARGE SCALE GENOMIC DNA]</scope>
    <source>
        <strain evidence="3">180601</strain>
        <tissue evidence="3">Whole Body</tissue>
    </source>
</reference>
<keyword evidence="1" id="KW-1133">Transmembrane helix</keyword>
<dbReference type="OrthoDB" id="6613714at2759"/>
<keyword evidence="4" id="KW-1185">Reference proteome</keyword>